<protein>
    <submittedName>
        <fullName evidence="1">Uncharacterized protein</fullName>
    </submittedName>
</protein>
<dbReference type="EMBL" id="CAXAMN010017113">
    <property type="protein sequence ID" value="CAK9049743.1"/>
    <property type="molecule type" value="Genomic_DNA"/>
</dbReference>
<gene>
    <name evidence="1" type="ORF">CCMP2556_LOCUS25409</name>
</gene>
<evidence type="ECO:0000313" key="2">
    <source>
        <dbReference type="Proteomes" id="UP001642484"/>
    </source>
</evidence>
<accession>A0ABP0MF84</accession>
<evidence type="ECO:0000313" key="1">
    <source>
        <dbReference type="EMBL" id="CAK9049743.1"/>
    </source>
</evidence>
<keyword evidence="2" id="KW-1185">Reference proteome</keyword>
<comment type="caution">
    <text evidence="1">The sequence shown here is derived from an EMBL/GenBank/DDBJ whole genome shotgun (WGS) entry which is preliminary data.</text>
</comment>
<reference evidence="1 2" key="1">
    <citation type="submission" date="2024-02" db="EMBL/GenBank/DDBJ databases">
        <authorList>
            <person name="Chen Y."/>
            <person name="Shah S."/>
            <person name="Dougan E. K."/>
            <person name="Thang M."/>
            <person name="Chan C."/>
        </authorList>
    </citation>
    <scope>NUCLEOTIDE SEQUENCE [LARGE SCALE GENOMIC DNA]</scope>
</reference>
<name>A0ABP0MF84_9DINO</name>
<sequence length="143" mass="15942">MARNKKQEIASLRRELAGERLVPLNRLAGDSGTDDGERRHQLVWQNFRIKDCTSANAMVLGTEHPEFIEGQEAAAANTVDLFDSMELYPAGVVGTSLKRLECRHGPLLTGHGFLSEFASSPTLRRSATRTFSDGSWALLWKWL</sequence>
<dbReference type="Proteomes" id="UP001642484">
    <property type="component" value="Unassembled WGS sequence"/>
</dbReference>
<organism evidence="1 2">
    <name type="scientific">Durusdinium trenchii</name>
    <dbReference type="NCBI Taxonomy" id="1381693"/>
    <lineage>
        <taxon>Eukaryota</taxon>
        <taxon>Sar</taxon>
        <taxon>Alveolata</taxon>
        <taxon>Dinophyceae</taxon>
        <taxon>Suessiales</taxon>
        <taxon>Symbiodiniaceae</taxon>
        <taxon>Durusdinium</taxon>
    </lineage>
</organism>
<proteinExistence type="predicted"/>